<evidence type="ECO:0000259" key="1">
    <source>
        <dbReference type="PROSITE" id="PS50181"/>
    </source>
</evidence>
<gene>
    <name evidence="2" type="ORF">MIND_00385000</name>
</gene>
<dbReference type="Pfam" id="PF00646">
    <property type="entry name" value="F-box"/>
    <property type="match status" value="1"/>
</dbReference>
<accession>A0A8H6T312</accession>
<dbReference type="Proteomes" id="UP000636479">
    <property type="component" value="Unassembled WGS sequence"/>
</dbReference>
<dbReference type="SUPFAM" id="SSF81383">
    <property type="entry name" value="F-box domain"/>
    <property type="match status" value="1"/>
</dbReference>
<dbReference type="PROSITE" id="PS50181">
    <property type="entry name" value="FBOX"/>
    <property type="match status" value="1"/>
</dbReference>
<comment type="caution">
    <text evidence="2">The sequence shown here is derived from an EMBL/GenBank/DDBJ whole genome shotgun (WGS) entry which is preliminary data.</text>
</comment>
<protein>
    <recommendedName>
        <fullName evidence="1">F-box domain-containing protein</fullName>
    </recommendedName>
</protein>
<dbReference type="CDD" id="cd09917">
    <property type="entry name" value="F-box_SF"/>
    <property type="match status" value="1"/>
</dbReference>
<dbReference type="InterPro" id="IPR036047">
    <property type="entry name" value="F-box-like_dom_sf"/>
</dbReference>
<evidence type="ECO:0000313" key="2">
    <source>
        <dbReference type="EMBL" id="KAF7310116.1"/>
    </source>
</evidence>
<sequence>MPQLLDMPEELLELALSRLSFRDLISLTATNRALRTFILSTSIRLQYQFYLECFAVQEQLPAGPGPDPPTARQLELLIERERRWLNLAPAQTAMLRWPGDMEAHVVPGGLVCTSGFDSQEQSSWNEEKFDEDYGVKLVTTRVAAVATPGPQRELQRRLEWAECTLTFHLAAMCVSEEEDLIIVLEHLPDLTNEVLVAQLRFLSLSTGLPHPSGAQATIILEECTLSPEFWDRTPLGRTSSMQRAGSTLAVIVFWYETPGNEVLRLHVLDWPSGRDIIRPMECNVPVLAFLRPDVLLIAHASEASSCLKVVLIPPLEAEPVAVKPVANLEFPLFDGDVAMETEFCFCRPTASLDRAARFPSRDDDAELRFLPRHRDSLLFITYRVDLYTGGIMFEHTLIVRVDKLLAVLAATPSTAVFTPDAWLPQCARWIDPAPFLPPDDVPLCAYTWHLQHLADSGQRVAGFQNPENFMGPVPLLVIDANPWTVELVQRAARASTAMYSGPSIGPDPPIWRRLGILPGIEADGTLRTESGAVLRLVLPSDPVTVVTQDAFNTFADPPTQSALAYVEITAPAAAGYDCQFLYMNNESIIISGPEDDPETALVLYFG</sequence>
<dbReference type="InterPro" id="IPR001810">
    <property type="entry name" value="F-box_dom"/>
</dbReference>
<dbReference type="SMART" id="SM00256">
    <property type="entry name" value="FBOX"/>
    <property type="match status" value="1"/>
</dbReference>
<reference evidence="2" key="1">
    <citation type="submission" date="2020-05" db="EMBL/GenBank/DDBJ databases">
        <title>Mycena genomes resolve the evolution of fungal bioluminescence.</title>
        <authorList>
            <person name="Tsai I.J."/>
        </authorList>
    </citation>
    <scope>NUCLEOTIDE SEQUENCE</scope>
    <source>
        <strain evidence="2">171206Taipei</strain>
    </source>
</reference>
<dbReference type="OrthoDB" id="2751409at2759"/>
<dbReference type="RefSeq" id="XP_037223566.1">
    <property type="nucleotide sequence ID" value="XM_037360681.1"/>
</dbReference>
<dbReference type="AlphaFoldDB" id="A0A8H6T312"/>
<dbReference type="EMBL" id="JACAZF010000003">
    <property type="protein sequence ID" value="KAF7310116.1"/>
    <property type="molecule type" value="Genomic_DNA"/>
</dbReference>
<dbReference type="GeneID" id="59343197"/>
<name>A0A8H6T312_9AGAR</name>
<feature type="domain" description="F-box" evidence="1">
    <location>
        <begin position="1"/>
        <end position="50"/>
    </location>
</feature>
<evidence type="ECO:0000313" key="3">
    <source>
        <dbReference type="Proteomes" id="UP000636479"/>
    </source>
</evidence>
<keyword evidence="3" id="KW-1185">Reference proteome</keyword>
<proteinExistence type="predicted"/>
<organism evidence="2 3">
    <name type="scientific">Mycena indigotica</name>
    <dbReference type="NCBI Taxonomy" id="2126181"/>
    <lineage>
        <taxon>Eukaryota</taxon>
        <taxon>Fungi</taxon>
        <taxon>Dikarya</taxon>
        <taxon>Basidiomycota</taxon>
        <taxon>Agaricomycotina</taxon>
        <taxon>Agaricomycetes</taxon>
        <taxon>Agaricomycetidae</taxon>
        <taxon>Agaricales</taxon>
        <taxon>Marasmiineae</taxon>
        <taxon>Mycenaceae</taxon>
        <taxon>Mycena</taxon>
    </lineage>
</organism>